<reference evidence="2 3" key="1">
    <citation type="journal article" date="2012" name="Eukaryot. Cell">
        <title>Genome sequence of the fungus Glarea lozoyensis: the first genome sequence of a species from the Helotiaceae family.</title>
        <authorList>
            <person name="Youssar L."/>
            <person name="Gruening B.A."/>
            <person name="Erxleben A."/>
            <person name="Guenther S."/>
            <person name="Huettel W."/>
        </authorList>
    </citation>
    <scope>NUCLEOTIDE SEQUENCE [LARGE SCALE GENOMIC DNA]</scope>
    <source>
        <strain evidence="3">ATCC 74030 / MF5533</strain>
    </source>
</reference>
<gene>
    <name evidence="2" type="ORF">M7I_0351</name>
</gene>
<feature type="compositionally biased region" description="Basic and acidic residues" evidence="1">
    <location>
        <begin position="1"/>
        <end position="11"/>
    </location>
</feature>
<dbReference type="AlphaFoldDB" id="H0ED51"/>
<proteinExistence type="predicted"/>
<feature type="region of interest" description="Disordered" evidence="1">
    <location>
        <begin position="1"/>
        <end position="29"/>
    </location>
</feature>
<organism evidence="2 3">
    <name type="scientific">Glarea lozoyensis (strain ATCC 74030 / MF5533)</name>
    <dbReference type="NCBI Taxonomy" id="1104152"/>
    <lineage>
        <taxon>Eukaryota</taxon>
        <taxon>Fungi</taxon>
        <taxon>Dikarya</taxon>
        <taxon>Ascomycota</taxon>
        <taxon>Pezizomycotina</taxon>
        <taxon>Leotiomycetes</taxon>
        <taxon>Helotiales</taxon>
        <taxon>Helotiaceae</taxon>
        <taxon>Glarea</taxon>
    </lineage>
</organism>
<dbReference type="Proteomes" id="UP000005446">
    <property type="component" value="Unassembled WGS sequence"/>
</dbReference>
<protein>
    <submittedName>
        <fullName evidence="2">Uncharacterized protein</fullName>
    </submittedName>
</protein>
<dbReference type="InParanoid" id="H0ED51"/>
<evidence type="ECO:0000256" key="1">
    <source>
        <dbReference type="SAM" id="MobiDB-lite"/>
    </source>
</evidence>
<dbReference type="OrthoDB" id="3913483at2759"/>
<evidence type="ECO:0000313" key="3">
    <source>
        <dbReference type="Proteomes" id="UP000005446"/>
    </source>
</evidence>
<evidence type="ECO:0000313" key="2">
    <source>
        <dbReference type="EMBL" id="EHL03705.1"/>
    </source>
</evidence>
<accession>H0ED51</accession>
<dbReference type="HOGENOM" id="CLU_3106525_0_0_1"/>
<keyword evidence="3" id="KW-1185">Reference proteome</keyword>
<dbReference type="EMBL" id="AGUE01000006">
    <property type="protein sequence ID" value="EHL03705.1"/>
    <property type="molecule type" value="Genomic_DNA"/>
</dbReference>
<sequence>MPEQSKADRIAEVQSNLPLPEDPPVASDWNSADARTVNVKAGERQSLELLE</sequence>
<comment type="caution">
    <text evidence="2">The sequence shown here is derived from an EMBL/GenBank/DDBJ whole genome shotgun (WGS) entry which is preliminary data.</text>
</comment>
<name>H0ED51_GLAL7</name>